<dbReference type="Proteomes" id="UP000054018">
    <property type="component" value="Unassembled WGS sequence"/>
</dbReference>
<reference evidence="2" key="2">
    <citation type="submission" date="2015-01" db="EMBL/GenBank/DDBJ databases">
        <title>Evolutionary Origins and Diversification of the Mycorrhizal Mutualists.</title>
        <authorList>
            <consortium name="DOE Joint Genome Institute"/>
            <consortium name="Mycorrhizal Genomics Consortium"/>
            <person name="Kohler A."/>
            <person name="Kuo A."/>
            <person name="Nagy L.G."/>
            <person name="Floudas D."/>
            <person name="Copeland A."/>
            <person name="Barry K.W."/>
            <person name="Cichocki N."/>
            <person name="Veneault-Fourrey C."/>
            <person name="LaButti K."/>
            <person name="Lindquist E.A."/>
            <person name="Lipzen A."/>
            <person name="Lundell T."/>
            <person name="Morin E."/>
            <person name="Murat C."/>
            <person name="Riley R."/>
            <person name="Ohm R."/>
            <person name="Sun H."/>
            <person name="Tunlid A."/>
            <person name="Henrissat B."/>
            <person name="Grigoriev I.V."/>
            <person name="Hibbett D.S."/>
            <person name="Martin F."/>
        </authorList>
    </citation>
    <scope>NUCLEOTIDE SEQUENCE [LARGE SCALE GENOMIC DNA]</scope>
    <source>
        <strain evidence="2">441</strain>
    </source>
</reference>
<evidence type="ECO:0000313" key="2">
    <source>
        <dbReference type="Proteomes" id="UP000054018"/>
    </source>
</evidence>
<organism evidence="1 2">
    <name type="scientific">Pisolithus microcarpus 441</name>
    <dbReference type="NCBI Taxonomy" id="765257"/>
    <lineage>
        <taxon>Eukaryota</taxon>
        <taxon>Fungi</taxon>
        <taxon>Dikarya</taxon>
        <taxon>Basidiomycota</taxon>
        <taxon>Agaricomycotina</taxon>
        <taxon>Agaricomycetes</taxon>
        <taxon>Agaricomycetidae</taxon>
        <taxon>Boletales</taxon>
        <taxon>Sclerodermatineae</taxon>
        <taxon>Pisolithaceae</taxon>
        <taxon>Pisolithus</taxon>
    </lineage>
</organism>
<evidence type="ECO:0000313" key="1">
    <source>
        <dbReference type="EMBL" id="KIK29641.1"/>
    </source>
</evidence>
<dbReference type="EMBL" id="KN833689">
    <property type="protein sequence ID" value="KIK29641.1"/>
    <property type="molecule type" value="Genomic_DNA"/>
</dbReference>
<proteinExistence type="predicted"/>
<keyword evidence="2" id="KW-1185">Reference proteome</keyword>
<protein>
    <submittedName>
        <fullName evidence="1">Uncharacterized protein</fullName>
    </submittedName>
</protein>
<name>A0A0C9ZK19_9AGAM</name>
<accession>A0A0C9ZK19</accession>
<reference evidence="1 2" key="1">
    <citation type="submission" date="2014-04" db="EMBL/GenBank/DDBJ databases">
        <authorList>
            <consortium name="DOE Joint Genome Institute"/>
            <person name="Kuo A."/>
            <person name="Kohler A."/>
            <person name="Costa M.D."/>
            <person name="Nagy L.G."/>
            <person name="Floudas D."/>
            <person name="Copeland A."/>
            <person name="Barry K.W."/>
            <person name="Cichocki N."/>
            <person name="Veneault-Fourrey C."/>
            <person name="LaButti K."/>
            <person name="Lindquist E.A."/>
            <person name="Lipzen A."/>
            <person name="Lundell T."/>
            <person name="Morin E."/>
            <person name="Murat C."/>
            <person name="Sun H."/>
            <person name="Tunlid A."/>
            <person name="Henrissat B."/>
            <person name="Grigoriev I.V."/>
            <person name="Hibbett D.S."/>
            <person name="Martin F."/>
            <person name="Nordberg H.P."/>
            <person name="Cantor M.N."/>
            <person name="Hua S.X."/>
        </authorList>
    </citation>
    <scope>NUCLEOTIDE SEQUENCE [LARGE SCALE GENOMIC DNA]</scope>
    <source>
        <strain evidence="1 2">441</strain>
    </source>
</reference>
<dbReference type="AlphaFoldDB" id="A0A0C9ZK19"/>
<gene>
    <name evidence="1" type="ORF">PISMIDRAFT_89137</name>
</gene>
<sequence length="87" mass="10421">MVDSLVQKQAKIYRRCWDAMIALHVDAKILAHYQELKRSHLTINTAVFQQNAHVHCGNQLPWFWSINIPKDTELKSWMSKFYQIHWL</sequence>
<dbReference type="OrthoDB" id="3265433at2759"/>
<dbReference type="HOGENOM" id="CLU_003703_9_2_1"/>
<dbReference type="STRING" id="765257.A0A0C9ZK19"/>